<dbReference type="InterPro" id="IPR008828">
    <property type="entry name" value="Sin1/Avo1"/>
</dbReference>
<reference evidence="5 6" key="1">
    <citation type="submission" date="2017-04" db="EMBL/GenBank/DDBJ databases">
        <title>Draft genome of the yeast Clavispora lusitaniae type strain CBS 6936.</title>
        <authorList>
            <person name="Durrens P."/>
            <person name="Klopp C."/>
            <person name="Biteau N."/>
            <person name="Fitton-Ouhabi V."/>
            <person name="Dementhon K."/>
            <person name="Accoceberry I."/>
            <person name="Sherman D.J."/>
            <person name="Noel T."/>
        </authorList>
    </citation>
    <scope>NUCLEOTIDE SEQUENCE [LARGE SCALE GENOMIC DNA]</scope>
    <source>
        <strain evidence="5 6">CBS 6936</strain>
    </source>
</reference>
<dbReference type="PANTHER" id="PTHR13335">
    <property type="entry name" value="TARGET OF RAPAMYCIN COMPLEX 2 SUBUNIT MAPKAP1"/>
    <property type="match status" value="1"/>
</dbReference>
<feature type="region of interest" description="Disordered" evidence="2">
    <location>
        <begin position="138"/>
        <end position="281"/>
    </location>
</feature>
<feature type="compositionally biased region" description="Basic and acidic residues" evidence="2">
    <location>
        <begin position="91"/>
        <end position="104"/>
    </location>
</feature>
<dbReference type="Pfam" id="PF16978">
    <property type="entry name" value="CRIM"/>
    <property type="match status" value="1"/>
</dbReference>
<dbReference type="GO" id="GO:0031932">
    <property type="term" value="C:TORC2 complex"/>
    <property type="evidence" value="ECO:0007669"/>
    <property type="project" value="InterPro"/>
</dbReference>
<feature type="region of interest" description="Disordered" evidence="2">
    <location>
        <begin position="77"/>
        <end position="124"/>
    </location>
</feature>
<comment type="similarity">
    <text evidence="1">Belongs to the SIN1 family.</text>
</comment>
<dbReference type="Proteomes" id="UP000195602">
    <property type="component" value="Unassembled WGS sequence"/>
</dbReference>
<feature type="compositionally biased region" description="Polar residues" evidence="2">
    <location>
        <begin position="212"/>
        <end position="242"/>
    </location>
</feature>
<dbReference type="GO" id="GO:0005737">
    <property type="term" value="C:cytoplasm"/>
    <property type="evidence" value="ECO:0007669"/>
    <property type="project" value="TreeGrafter"/>
</dbReference>
<feature type="compositionally biased region" description="Polar residues" evidence="2">
    <location>
        <begin position="314"/>
        <end position="353"/>
    </location>
</feature>
<feature type="compositionally biased region" description="Low complexity" evidence="2">
    <location>
        <begin position="193"/>
        <end position="208"/>
    </location>
</feature>
<comment type="caution">
    <text evidence="5">The sequence shown here is derived from an EMBL/GenBank/DDBJ whole genome shotgun (WGS) entry which is preliminary data.</text>
</comment>
<feature type="compositionally biased region" description="Basic and acidic residues" evidence="2">
    <location>
        <begin position="141"/>
        <end position="156"/>
    </location>
</feature>
<feature type="domain" description="SIN1-type PH" evidence="4">
    <location>
        <begin position="769"/>
        <end position="914"/>
    </location>
</feature>
<evidence type="ECO:0000259" key="4">
    <source>
        <dbReference type="Pfam" id="PF16979"/>
    </source>
</evidence>
<evidence type="ECO:0000313" key="6">
    <source>
        <dbReference type="Proteomes" id="UP000195602"/>
    </source>
</evidence>
<dbReference type="InterPro" id="IPR031313">
    <property type="entry name" value="Sin1_PH_dom"/>
</dbReference>
<feature type="compositionally biased region" description="Acidic residues" evidence="2">
    <location>
        <begin position="246"/>
        <end position="263"/>
    </location>
</feature>
<feature type="compositionally biased region" description="Low complexity" evidence="2">
    <location>
        <begin position="112"/>
        <end position="123"/>
    </location>
</feature>
<dbReference type="InterPro" id="IPR031567">
    <property type="entry name" value="CRIM_dom"/>
</dbReference>
<dbReference type="Pfam" id="PF16979">
    <property type="entry name" value="SIN1_PH"/>
    <property type="match status" value="1"/>
</dbReference>
<dbReference type="Gene3D" id="2.30.29.30">
    <property type="entry name" value="Pleckstrin-homology domain (PH domain)/Phosphotyrosine-binding domain (PTB)"/>
    <property type="match status" value="1"/>
</dbReference>
<evidence type="ECO:0000256" key="1">
    <source>
        <dbReference type="ARBA" id="ARBA00009407"/>
    </source>
</evidence>
<gene>
    <name evidence="5" type="ORF">A9F13_11g00726</name>
</gene>
<dbReference type="GO" id="GO:0038203">
    <property type="term" value="P:TORC2 signaling"/>
    <property type="evidence" value="ECO:0007669"/>
    <property type="project" value="TreeGrafter"/>
</dbReference>
<evidence type="ECO:0000256" key="2">
    <source>
        <dbReference type="SAM" id="MobiDB-lite"/>
    </source>
</evidence>
<evidence type="ECO:0000259" key="3">
    <source>
        <dbReference type="Pfam" id="PF16978"/>
    </source>
</evidence>
<evidence type="ECO:0008006" key="7">
    <source>
        <dbReference type="Google" id="ProtNLM"/>
    </source>
</evidence>
<feature type="region of interest" description="Disordered" evidence="2">
    <location>
        <begin position="296"/>
        <end position="353"/>
    </location>
</feature>
<feature type="domain" description="CRIM" evidence="3">
    <location>
        <begin position="376"/>
        <end position="516"/>
    </location>
</feature>
<evidence type="ECO:0000313" key="5">
    <source>
        <dbReference type="EMBL" id="OVF07736.1"/>
    </source>
</evidence>
<organism evidence="5 6">
    <name type="scientific">Clavispora lusitaniae</name>
    <name type="common">Candida lusitaniae</name>
    <dbReference type="NCBI Taxonomy" id="36911"/>
    <lineage>
        <taxon>Eukaryota</taxon>
        <taxon>Fungi</taxon>
        <taxon>Dikarya</taxon>
        <taxon>Ascomycota</taxon>
        <taxon>Saccharomycotina</taxon>
        <taxon>Pichiomycetes</taxon>
        <taxon>Metschnikowiaceae</taxon>
        <taxon>Clavispora</taxon>
    </lineage>
</organism>
<dbReference type="EMBL" id="LYUB02000011">
    <property type="protein sequence ID" value="OVF07736.1"/>
    <property type="molecule type" value="Genomic_DNA"/>
</dbReference>
<dbReference type="KEGG" id="clus:A9F13_11g00726"/>
<accession>A0AA91PYI7</accession>
<dbReference type="PANTHER" id="PTHR13335:SF1">
    <property type="entry name" value="TARGET OF RAPAMYCIN COMPLEX 2 SUBUNIT MAPKAP1"/>
    <property type="match status" value="1"/>
</dbReference>
<dbReference type="InterPro" id="IPR011993">
    <property type="entry name" value="PH-like_dom_sf"/>
</dbReference>
<dbReference type="AlphaFoldDB" id="A0AA91PYI7"/>
<feature type="compositionally biased region" description="Basic and acidic residues" evidence="2">
    <location>
        <begin position="301"/>
        <end position="313"/>
    </location>
</feature>
<dbReference type="GO" id="GO:0005886">
    <property type="term" value="C:plasma membrane"/>
    <property type="evidence" value="ECO:0007669"/>
    <property type="project" value="TreeGrafter"/>
</dbReference>
<sequence length="923" mass="102913">MAFPFEPTQLRAQLRAYHWAIGKTETDPASNIIKPLQQGLFYEQTNERYLKHLLSSSPPIPYEIPTDSAHYTAAQLGHRKGVSTKSAFKSQRSEKKANKQAKPEKKMRRTHSTTTGTSNDTISEGFVFNESSVTVSMDKTLSNEDSSKPKAKEKIRNPLSKLFNKSDKQKDEDLSEDSSDRISLATVGSVGQSVATSPGTTSGATSVGISDASESGSIAVSRSQDSALEGSSASRLTDANSPESDSYIEDDEDYEETVEDESDLTISSAFTDMKSESLDDTNGSLMYEYTVPESYVLQDPEMPRNRKGGEDKSVSTSFDKSLKPSTLTALLPSSNAGGYSKTSPSKNSDTPNFKKYTSLNFQKMYDVVHSAESENHSNLSSLIQSRFKLSNKNPLNYFSYINTDSLVDGSKKVKIDIFLPPKTTPEIKQMEISSGVSIVDCIGYILMVLSNRRNAEKFDVQSMNPNSWRIELIDEDGELYDSTFGVLDRTRLLSSYNCPNCLALCKVTDEAERARNEVQTPLPLEFKQNLSQYHTKELNTNNNTASMAKSPEKQYDEMKNGTIEVKVGNIPGTSTGTFVSFYISSATKIADLLDLIGEQYHFDPSNFLVARKRLQSNHKVSGILSDDSEKDLWIPLTDNSLDLAHLSSNVFRLVPNVSNKYNTLTKGDLNMGSILESGITPSATYTPAGITPPPVKQLEGKFHEMAIGLNDGDEPPNQDKSNRSNNVVKTQAISKSKPTVPIGDANFNFGDLFHGKGPQQLPATLNTIYFKWKVYRKKSPILNRIEKSLILDGDHIHLAPTDDIKWKRNPYENPFSSSNSNSNSHSHHHHHYLHHYNYSKFYNDTIMKTSSFHITQIVKIKHYKESKNPNHFKIVIEKANETGGKETTIKKKYDLEAQSVAECEEIIEKITWALQVYNSSNFS</sequence>
<proteinExistence type="inferred from homology"/>
<dbReference type="GO" id="GO:0005546">
    <property type="term" value="F:phosphatidylinositol-4,5-bisphosphate binding"/>
    <property type="evidence" value="ECO:0007669"/>
    <property type="project" value="TreeGrafter"/>
</dbReference>
<protein>
    <recommendedName>
        <fullName evidence="7">Target of rapamycin complex 2 subunit</fullName>
    </recommendedName>
</protein>
<name>A0AA91PYI7_CLALS</name>